<sequence length="63" mass="7371">MDITNYLMGLVTGISVTAFLVGKELYKYYTRYTLQKKQLDRFLKMYDKTKNIKTSETAHLRAG</sequence>
<evidence type="ECO:0000256" key="1">
    <source>
        <dbReference type="SAM" id="Phobius"/>
    </source>
</evidence>
<organism evidence="2 3">
    <name type="scientific">Flavobacterium segetis</name>
    <dbReference type="NCBI Taxonomy" id="271157"/>
    <lineage>
        <taxon>Bacteria</taxon>
        <taxon>Pseudomonadati</taxon>
        <taxon>Bacteroidota</taxon>
        <taxon>Flavobacteriia</taxon>
        <taxon>Flavobacteriales</taxon>
        <taxon>Flavobacteriaceae</taxon>
        <taxon>Flavobacterium</taxon>
    </lineage>
</organism>
<proteinExistence type="predicted"/>
<evidence type="ECO:0000313" key="2">
    <source>
        <dbReference type="EMBL" id="SHG22013.1"/>
    </source>
</evidence>
<protein>
    <submittedName>
        <fullName evidence="2">Uncharacterized protein</fullName>
    </submittedName>
</protein>
<accession>A0A1M5I1W4</accession>
<name>A0A1M5I1W4_9FLAO</name>
<dbReference type="AlphaFoldDB" id="A0A1M5I1W4"/>
<gene>
    <name evidence="2" type="ORF">SAMN05444396_10664</name>
</gene>
<dbReference type="Proteomes" id="UP000184036">
    <property type="component" value="Unassembled WGS sequence"/>
</dbReference>
<reference evidence="3" key="1">
    <citation type="submission" date="2016-11" db="EMBL/GenBank/DDBJ databases">
        <authorList>
            <person name="Varghese N."/>
            <person name="Submissions S."/>
        </authorList>
    </citation>
    <scope>NUCLEOTIDE SEQUENCE [LARGE SCALE GENOMIC DNA]</scope>
    <source>
        <strain evidence="3">DSM 19741</strain>
    </source>
</reference>
<dbReference type="EMBL" id="FQWE01000006">
    <property type="protein sequence ID" value="SHG22013.1"/>
    <property type="molecule type" value="Genomic_DNA"/>
</dbReference>
<feature type="transmembrane region" description="Helical" evidence="1">
    <location>
        <begin position="6"/>
        <end position="26"/>
    </location>
</feature>
<keyword evidence="1" id="KW-0472">Membrane</keyword>
<evidence type="ECO:0000313" key="3">
    <source>
        <dbReference type="Proteomes" id="UP000184036"/>
    </source>
</evidence>
<keyword evidence="3" id="KW-1185">Reference proteome</keyword>
<keyword evidence="1" id="KW-0812">Transmembrane</keyword>
<dbReference type="OrthoDB" id="1367793at2"/>
<keyword evidence="1" id="KW-1133">Transmembrane helix</keyword>
<dbReference type="RefSeq" id="WP_072991633.1">
    <property type="nucleotide sequence ID" value="NZ_FQWE01000006.1"/>
</dbReference>